<feature type="transmembrane region" description="Helical" evidence="2">
    <location>
        <begin position="57"/>
        <end position="78"/>
    </location>
</feature>
<feature type="compositionally biased region" description="Low complexity" evidence="1">
    <location>
        <begin position="14"/>
        <end position="43"/>
    </location>
</feature>
<sequence length="87" mass="9076">MADKRKASTASKTGKPGAASKPARASKSVAAPRPAPAPEEGVVLTEAQKRRRRSRSVAIATVLGALCLLFYIVTIVKLGPAVLVRPL</sequence>
<keyword evidence="2" id="KW-1133">Transmembrane helix</keyword>
<keyword evidence="2" id="KW-0812">Transmembrane</keyword>
<name>A0A6P1YHJ3_9HYPH</name>
<evidence type="ECO:0000313" key="3">
    <source>
        <dbReference type="EMBL" id="QIB32261.1"/>
    </source>
</evidence>
<dbReference type="Proteomes" id="UP000464751">
    <property type="component" value="Chromosome"/>
</dbReference>
<evidence type="ECO:0008006" key="5">
    <source>
        <dbReference type="Google" id="ProtNLM"/>
    </source>
</evidence>
<dbReference type="EMBL" id="CP048630">
    <property type="protein sequence ID" value="QIB32261.1"/>
    <property type="molecule type" value="Genomic_DNA"/>
</dbReference>
<protein>
    <recommendedName>
        <fullName evidence="5">CoxF protein</fullName>
    </recommendedName>
</protein>
<evidence type="ECO:0000256" key="2">
    <source>
        <dbReference type="SAM" id="Phobius"/>
    </source>
</evidence>
<evidence type="ECO:0000256" key="1">
    <source>
        <dbReference type="SAM" id="MobiDB-lite"/>
    </source>
</evidence>
<feature type="region of interest" description="Disordered" evidence="1">
    <location>
        <begin position="1"/>
        <end position="53"/>
    </location>
</feature>
<gene>
    <name evidence="3" type="ORF">G3A50_15845</name>
</gene>
<keyword evidence="2" id="KW-0472">Membrane</keyword>
<reference evidence="3 4" key="1">
    <citation type="submission" date="2020-02" db="EMBL/GenBank/DDBJ databases">
        <authorList>
            <person name="Li G."/>
        </authorList>
    </citation>
    <scope>NUCLEOTIDE SEQUENCE [LARGE SCALE GENOMIC DNA]</scope>
    <source>
        <strain evidence="3 4">DSM 102029</strain>
    </source>
</reference>
<evidence type="ECO:0000313" key="4">
    <source>
        <dbReference type="Proteomes" id="UP000464751"/>
    </source>
</evidence>
<proteinExistence type="predicted"/>
<dbReference type="AlphaFoldDB" id="A0A6P1YHJ3"/>
<keyword evidence="4" id="KW-1185">Reference proteome</keyword>
<dbReference type="KEGG" id="apra:G3A50_15845"/>
<accession>A0A6P1YHJ3</accession>
<dbReference type="RefSeq" id="WP_163073206.1">
    <property type="nucleotide sequence ID" value="NZ_CP048630.1"/>
</dbReference>
<organism evidence="3 4">
    <name type="scientific">Ancylobacter pratisalsi</name>
    <dbReference type="NCBI Taxonomy" id="1745854"/>
    <lineage>
        <taxon>Bacteria</taxon>
        <taxon>Pseudomonadati</taxon>
        <taxon>Pseudomonadota</taxon>
        <taxon>Alphaproteobacteria</taxon>
        <taxon>Hyphomicrobiales</taxon>
        <taxon>Xanthobacteraceae</taxon>
        <taxon>Ancylobacter</taxon>
    </lineage>
</organism>